<gene>
    <name evidence="1" type="ORF">DAMNIGENAA_09510</name>
</gene>
<dbReference type="Proteomes" id="UP001144372">
    <property type="component" value="Unassembled WGS sequence"/>
</dbReference>
<proteinExistence type="predicted"/>
<evidence type="ECO:0000313" key="1">
    <source>
        <dbReference type="EMBL" id="GLI33518.1"/>
    </source>
</evidence>
<comment type="caution">
    <text evidence="1">The sequence shown here is derived from an EMBL/GenBank/DDBJ whole genome shotgun (WGS) entry which is preliminary data.</text>
</comment>
<protein>
    <submittedName>
        <fullName evidence="1">Uncharacterized protein</fullName>
    </submittedName>
</protein>
<reference evidence="1" key="1">
    <citation type="submission" date="2022-12" db="EMBL/GenBank/DDBJ databases">
        <title>Reference genome sequencing for broad-spectrum identification of bacterial and archaeal isolates by mass spectrometry.</title>
        <authorList>
            <person name="Sekiguchi Y."/>
            <person name="Tourlousse D.M."/>
        </authorList>
    </citation>
    <scope>NUCLEOTIDE SEQUENCE</scope>
    <source>
        <strain evidence="1">ASRB1</strain>
    </source>
</reference>
<dbReference type="EMBL" id="BSDR01000001">
    <property type="protein sequence ID" value="GLI33518.1"/>
    <property type="molecule type" value="Genomic_DNA"/>
</dbReference>
<accession>A0A9W6D2R0</accession>
<organism evidence="1 2">
    <name type="scientific">Desulforhabdus amnigena</name>
    <dbReference type="NCBI Taxonomy" id="40218"/>
    <lineage>
        <taxon>Bacteria</taxon>
        <taxon>Pseudomonadati</taxon>
        <taxon>Thermodesulfobacteriota</taxon>
        <taxon>Syntrophobacteria</taxon>
        <taxon>Syntrophobacterales</taxon>
        <taxon>Syntrophobacteraceae</taxon>
        <taxon>Desulforhabdus</taxon>
    </lineage>
</organism>
<evidence type="ECO:0000313" key="2">
    <source>
        <dbReference type="Proteomes" id="UP001144372"/>
    </source>
</evidence>
<dbReference type="AlphaFoldDB" id="A0A9W6D2R0"/>
<keyword evidence="2" id="KW-1185">Reference proteome</keyword>
<dbReference type="RefSeq" id="WP_281792552.1">
    <property type="nucleotide sequence ID" value="NZ_BSDR01000001.1"/>
</dbReference>
<name>A0A9W6D2R0_9BACT</name>
<sequence>MKQYVFDQLRESDHDLINEFLYKNADKTMMSEIFWVNLPEDLYTPVQKEHSKCHPFYFAVNLSKNSVAFEFLIRSRQILRCNCIAYATPAQRDYIMEFGDRMLEDLKIKL</sequence>